<sequence>MKGPRAVQATVVKASAVRASALPLFAFALALVPFARGAEARESAARAPAQPPEMTTYVTRPGDSLYDIAARYLRSPADWKKLASVNRVSEPRRLRPGTTLRVPVALLRQDSLSAKVIAANGPAQHAFRNGPLLPLTVGASLVEGDRVQTGHNGFATLELADGSHIALPPDTSLDLATLRQTVLTGATDRIVNLHSGEVSTEVTHATKKDDRFQIRSPSVVAGVRGTQFRVSYDGAKGATAVEVLDGAVGVDAASLAQGRSGAYAPSASSALHAAPAPGTPLAASEQLVAAHHGSLTLAGEPAGAPVPLLDAPSLLNPSRVQDDNEVAFDIAPLQDARGYRAQIGRDAGLLDMIRDTRSADPHVPLGALDDGTYFVRISAIDERGLEGMPASYAFVRRHMSLGTSAGRIEGSRDFAFRWFTDRNAQNTRFRFVLGTTDDLRVPLVDRTDITSGEAVVRDLPKGVYYWTVIAEQFDNGHYYQKASPIQSFRLDW</sequence>
<dbReference type="PANTHER" id="PTHR38731">
    <property type="entry name" value="LIPL45-RELATED LIPOPROTEIN-RELATED"/>
    <property type="match status" value="1"/>
</dbReference>
<evidence type="ECO:0000259" key="2">
    <source>
        <dbReference type="PROSITE" id="PS51782"/>
    </source>
</evidence>
<keyword evidence="4" id="KW-1185">Reference proteome</keyword>
<evidence type="ECO:0000256" key="1">
    <source>
        <dbReference type="SAM" id="SignalP"/>
    </source>
</evidence>
<dbReference type="Pfam" id="PF04773">
    <property type="entry name" value="FecR"/>
    <property type="match status" value="1"/>
</dbReference>
<dbReference type="PIRSF" id="PIRSF029644">
    <property type="entry name" value="UCP029644"/>
    <property type="match status" value="1"/>
</dbReference>
<dbReference type="InterPro" id="IPR018392">
    <property type="entry name" value="LysM"/>
</dbReference>
<dbReference type="PROSITE" id="PS51782">
    <property type="entry name" value="LYSM"/>
    <property type="match status" value="1"/>
</dbReference>
<dbReference type="Gene3D" id="2.60.120.1440">
    <property type="match status" value="1"/>
</dbReference>
<protein>
    <submittedName>
        <fullName evidence="3">FecR family protein</fullName>
    </submittedName>
</protein>
<dbReference type="InterPro" id="IPR016930">
    <property type="entry name" value="UCP029644"/>
</dbReference>
<feature type="domain" description="LysM" evidence="2">
    <location>
        <begin position="55"/>
        <end position="102"/>
    </location>
</feature>
<comment type="caution">
    <text evidence="3">The sequence shown here is derived from an EMBL/GenBank/DDBJ whole genome shotgun (WGS) entry which is preliminary data.</text>
</comment>
<dbReference type="CDD" id="cd00118">
    <property type="entry name" value="LysM"/>
    <property type="match status" value="1"/>
</dbReference>
<feature type="signal peptide" evidence="1">
    <location>
        <begin position="1"/>
        <end position="37"/>
    </location>
</feature>
<evidence type="ECO:0000313" key="3">
    <source>
        <dbReference type="EMBL" id="PVX84257.1"/>
    </source>
</evidence>
<dbReference type="Pfam" id="PF01476">
    <property type="entry name" value="LysM"/>
    <property type="match status" value="1"/>
</dbReference>
<dbReference type="InterPro" id="IPR036779">
    <property type="entry name" value="LysM_dom_sf"/>
</dbReference>
<keyword evidence="1" id="KW-0732">Signal</keyword>
<evidence type="ECO:0000313" key="4">
    <source>
        <dbReference type="Proteomes" id="UP000245712"/>
    </source>
</evidence>
<dbReference type="Proteomes" id="UP000245712">
    <property type="component" value="Unassembled WGS sequence"/>
</dbReference>
<dbReference type="EMBL" id="QEOB01000005">
    <property type="protein sequence ID" value="PVX84257.1"/>
    <property type="molecule type" value="Genomic_DNA"/>
</dbReference>
<dbReference type="SUPFAM" id="SSF54106">
    <property type="entry name" value="LysM domain"/>
    <property type="match status" value="1"/>
</dbReference>
<dbReference type="PANTHER" id="PTHR38731:SF1">
    <property type="entry name" value="FECR PROTEIN DOMAIN-CONTAINING PROTEIN"/>
    <property type="match status" value="1"/>
</dbReference>
<feature type="chain" id="PRO_5045147265" evidence="1">
    <location>
        <begin position="38"/>
        <end position="492"/>
    </location>
</feature>
<dbReference type="Gene3D" id="3.10.350.10">
    <property type="entry name" value="LysM domain"/>
    <property type="match status" value="1"/>
</dbReference>
<name>A0ABX5KP41_9BURK</name>
<gene>
    <name evidence="3" type="ORF">C7402_10596</name>
</gene>
<dbReference type="SMART" id="SM00257">
    <property type="entry name" value="LysM"/>
    <property type="match status" value="1"/>
</dbReference>
<organism evidence="3 4">
    <name type="scientific">Paraburkholderia unamae</name>
    <dbReference type="NCBI Taxonomy" id="219649"/>
    <lineage>
        <taxon>Bacteria</taxon>
        <taxon>Pseudomonadati</taxon>
        <taxon>Pseudomonadota</taxon>
        <taxon>Betaproteobacteria</taxon>
        <taxon>Burkholderiales</taxon>
        <taxon>Burkholderiaceae</taxon>
        <taxon>Paraburkholderia</taxon>
    </lineage>
</organism>
<dbReference type="RefSeq" id="WP_224045120.1">
    <property type="nucleotide sequence ID" value="NZ_CAJZAT010000222.1"/>
</dbReference>
<accession>A0ABX5KP41</accession>
<reference evidence="3 4" key="1">
    <citation type="submission" date="2018-05" db="EMBL/GenBank/DDBJ databases">
        <title>Genomic Encyclopedia of Type Strains, Phase IV (KMG-V): Genome sequencing to study the core and pangenomes of soil and plant-associated prokaryotes.</title>
        <authorList>
            <person name="Whitman W."/>
        </authorList>
    </citation>
    <scope>NUCLEOTIDE SEQUENCE [LARGE SCALE GENOMIC DNA]</scope>
    <source>
        <strain evidence="3 4">SCZa-39</strain>
    </source>
</reference>
<dbReference type="InterPro" id="IPR006860">
    <property type="entry name" value="FecR"/>
</dbReference>
<proteinExistence type="predicted"/>